<evidence type="ECO:0000313" key="1">
    <source>
        <dbReference type="EMBL" id="KAK6763207.1"/>
    </source>
</evidence>
<dbReference type="EMBL" id="JAVFWL010000006">
    <property type="protein sequence ID" value="KAK6763207.1"/>
    <property type="molecule type" value="Genomic_DNA"/>
</dbReference>
<accession>A0ABR1EKK3</accession>
<reference evidence="1 2" key="1">
    <citation type="submission" date="2023-08" db="EMBL/GenBank/DDBJ databases">
        <title>A Necator americanus chromosomal reference genome.</title>
        <authorList>
            <person name="Ilik V."/>
            <person name="Petrzelkova K.J."/>
            <person name="Pardy F."/>
            <person name="Fuh T."/>
            <person name="Niatou-Singa F.S."/>
            <person name="Gouil Q."/>
            <person name="Baker L."/>
            <person name="Ritchie M.E."/>
            <person name="Jex A.R."/>
            <person name="Gazzola D."/>
            <person name="Li H."/>
            <person name="Toshio Fujiwara R."/>
            <person name="Zhan B."/>
            <person name="Aroian R.V."/>
            <person name="Pafco B."/>
            <person name="Schwarz E.M."/>
        </authorList>
    </citation>
    <scope>NUCLEOTIDE SEQUENCE [LARGE SCALE GENOMIC DNA]</scope>
    <source>
        <strain evidence="1 2">Aroian</strain>
        <tissue evidence="1">Whole animal</tissue>
    </source>
</reference>
<proteinExistence type="predicted"/>
<keyword evidence="2" id="KW-1185">Reference proteome</keyword>
<evidence type="ECO:0000313" key="2">
    <source>
        <dbReference type="Proteomes" id="UP001303046"/>
    </source>
</evidence>
<comment type="caution">
    <text evidence="1">The sequence shown here is derived from an EMBL/GenBank/DDBJ whole genome shotgun (WGS) entry which is preliminary data.</text>
</comment>
<dbReference type="Proteomes" id="UP001303046">
    <property type="component" value="Unassembled WGS sequence"/>
</dbReference>
<name>A0ABR1EKK3_NECAM</name>
<organism evidence="1 2">
    <name type="scientific">Necator americanus</name>
    <name type="common">Human hookworm</name>
    <dbReference type="NCBI Taxonomy" id="51031"/>
    <lineage>
        <taxon>Eukaryota</taxon>
        <taxon>Metazoa</taxon>
        <taxon>Ecdysozoa</taxon>
        <taxon>Nematoda</taxon>
        <taxon>Chromadorea</taxon>
        <taxon>Rhabditida</taxon>
        <taxon>Rhabditina</taxon>
        <taxon>Rhabditomorpha</taxon>
        <taxon>Strongyloidea</taxon>
        <taxon>Ancylostomatidae</taxon>
        <taxon>Bunostominae</taxon>
        <taxon>Necator</taxon>
    </lineage>
</organism>
<sequence length="109" mass="12472">MSWYSRFRQGIYTLEDELRSVSPSELNLKELRRVMKADPSQSTREISSTLGTVHGTGVNRLQKLCRYVLNHLRSADLERQKPKRSEVGARRTLLDGFLSKTVFASLVTC</sequence>
<evidence type="ECO:0008006" key="3">
    <source>
        <dbReference type="Google" id="ProtNLM"/>
    </source>
</evidence>
<gene>
    <name evidence="1" type="primary">Necator_chrX.g23954</name>
    <name evidence="1" type="ORF">RB195_023789</name>
</gene>
<protein>
    <recommendedName>
        <fullName evidence="3">Mos1 transposase HTH domain-containing protein</fullName>
    </recommendedName>
</protein>